<dbReference type="InterPro" id="IPR015424">
    <property type="entry name" value="PyrdxlP-dep_Trfase"/>
</dbReference>
<dbReference type="InterPro" id="IPR015421">
    <property type="entry name" value="PyrdxlP-dep_Trfase_major"/>
</dbReference>
<sequence length="476" mass="51096">MQRRFFAGPDSNRVEGFPVASPIIESPVHDAVDQLIADQEKVFLARQPRSTEMISRAREHLAGGATSNWQIAQPQAVWMSHGAGSKVYDVDGTEYVDMHGGYGASIAGHAHPAIVEAVSRQVRRGTHFAQPTEDAIWISGELARRFDLPLWRFANSGTEATMDAVHLARSVTGRDLIIKVEGCYHGHHDSVEVSVLPEADQVGPREHPIGVPGNSGIPAAIRDLVVVVPFNDPEAVARALAEHRGQVAAMIVEPVMMNAGIIPPDDGYLAAIRDLVHADGGLLIYDEVKTGFTTGPGGVTAMSGVVPDIICLAKALGGGIAVAAIGGTATVMSAIADGRYEQVGTFNGNPLAMAATRATLAEVLTPAAYARMDSLAERLRRALEATTAEHGYGWHVVSIGAKGCVTFKRDPVHDFRDFLQIDDRLGHLHWLMQHNGGVFLPPWGKVEQWLLSVQHDEADVDRFAANFARLARAVAA</sequence>
<comment type="cofactor">
    <cofactor evidence="1">
        <name>pyridoxal 5'-phosphate</name>
        <dbReference type="ChEBI" id="CHEBI:597326"/>
    </cofactor>
</comment>
<dbReference type="EC" id="5.4.3.8" evidence="4"/>
<evidence type="ECO:0000256" key="2">
    <source>
        <dbReference type="ARBA" id="ARBA00022898"/>
    </source>
</evidence>
<name>A0A1Y5PIR4_9MYCO</name>
<gene>
    <name evidence="4" type="ORF">MHPYR_60080</name>
</gene>
<keyword evidence="4" id="KW-0413">Isomerase</keyword>
<dbReference type="CDD" id="cd00610">
    <property type="entry name" value="OAT_like"/>
    <property type="match status" value="1"/>
</dbReference>
<comment type="similarity">
    <text evidence="3">Belongs to the class-III pyridoxal-phosphate-dependent aminotransferase family.</text>
</comment>
<dbReference type="InterPro" id="IPR005814">
    <property type="entry name" value="Aminotrans_3"/>
</dbReference>
<proteinExistence type="inferred from homology"/>
<dbReference type="AlphaFoldDB" id="A0A1Y5PIR4"/>
<dbReference type="GO" id="GO:0042286">
    <property type="term" value="F:glutamate-1-semialdehyde 2,1-aminomutase activity"/>
    <property type="evidence" value="ECO:0007669"/>
    <property type="project" value="UniProtKB-EC"/>
</dbReference>
<dbReference type="PANTHER" id="PTHR43713:SF3">
    <property type="entry name" value="GLUTAMATE-1-SEMIALDEHYDE 2,1-AMINOMUTASE 1, CHLOROPLASTIC-RELATED"/>
    <property type="match status" value="1"/>
</dbReference>
<dbReference type="EMBL" id="FLQS01000056">
    <property type="protein sequence ID" value="SBS78592.1"/>
    <property type="molecule type" value="Genomic_DNA"/>
</dbReference>
<accession>A0A1Y5PIR4</accession>
<evidence type="ECO:0000256" key="3">
    <source>
        <dbReference type="RuleBase" id="RU003560"/>
    </source>
</evidence>
<dbReference type="Gene3D" id="3.90.1150.10">
    <property type="entry name" value="Aspartate Aminotransferase, domain 1"/>
    <property type="match status" value="1"/>
</dbReference>
<organism evidence="4">
    <name type="scientific">uncultured Mycobacterium sp</name>
    <dbReference type="NCBI Taxonomy" id="171292"/>
    <lineage>
        <taxon>Bacteria</taxon>
        <taxon>Bacillati</taxon>
        <taxon>Actinomycetota</taxon>
        <taxon>Actinomycetes</taxon>
        <taxon>Mycobacteriales</taxon>
        <taxon>Mycobacteriaceae</taxon>
        <taxon>Mycobacterium</taxon>
        <taxon>environmental samples</taxon>
    </lineage>
</organism>
<dbReference type="InterPro" id="IPR015422">
    <property type="entry name" value="PyrdxlP-dep_Trfase_small"/>
</dbReference>
<dbReference type="SUPFAM" id="SSF53383">
    <property type="entry name" value="PLP-dependent transferases"/>
    <property type="match status" value="1"/>
</dbReference>
<dbReference type="GO" id="GO:0030170">
    <property type="term" value="F:pyridoxal phosphate binding"/>
    <property type="evidence" value="ECO:0007669"/>
    <property type="project" value="InterPro"/>
</dbReference>
<protein>
    <submittedName>
        <fullName evidence="4">Glutamate-1-semialdehyde 2,1-aminomutase</fullName>
        <ecNumber evidence="4">5.4.3.8</ecNumber>
    </submittedName>
</protein>
<dbReference type="Pfam" id="PF00202">
    <property type="entry name" value="Aminotran_3"/>
    <property type="match status" value="1"/>
</dbReference>
<evidence type="ECO:0000313" key="4">
    <source>
        <dbReference type="EMBL" id="SBS78592.1"/>
    </source>
</evidence>
<reference evidence="4" key="1">
    <citation type="submission" date="2016-03" db="EMBL/GenBank/DDBJ databases">
        <authorList>
            <person name="Ploux O."/>
        </authorList>
    </citation>
    <scope>NUCLEOTIDE SEQUENCE</scope>
    <source>
        <strain evidence="4">UC10</strain>
    </source>
</reference>
<dbReference type="Gene3D" id="3.40.640.10">
    <property type="entry name" value="Type I PLP-dependent aspartate aminotransferase-like (Major domain)"/>
    <property type="match status" value="1"/>
</dbReference>
<dbReference type="PANTHER" id="PTHR43713">
    <property type="entry name" value="GLUTAMATE-1-SEMIALDEHYDE 2,1-AMINOMUTASE"/>
    <property type="match status" value="1"/>
</dbReference>
<evidence type="ECO:0000256" key="1">
    <source>
        <dbReference type="ARBA" id="ARBA00001933"/>
    </source>
</evidence>
<keyword evidence="2 3" id="KW-0663">Pyridoxal phosphate</keyword>
<dbReference type="GO" id="GO:0008483">
    <property type="term" value="F:transaminase activity"/>
    <property type="evidence" value="ECO:0007669"/>
    <property type="project" value="InterPro"/>
</dbReference>